<feature type="compositionally biased region" description="Acidic residues" evidence="1">
    <location>
        <begin position="523"/>
        <end position="534"/>
    </location>
</feature>
<evidence type="ECO:0008006" key="4">
    <source>
        <dbReference type="Google" id="ProtNLM"/>
    </source>
</evidence>
<dbReference type="InterPro" id="IPR032675">
    <property type="entry name" value="LRR_dom_sf"/>
</dbReference>
<accession>A0ABR1K6I2</accession>
<sequence length="534" mass="60825">MPPTLRSSARLALKNVANVAHTRTRGLPSGRKGELVTSSRKGAKSKSHALEPKPLSIAQRLPFDVLSEIFEICVLHNPYKRETDRRQKGRPYCIIQNAPWVFTYVCAHWREAATSCHALWRHVRIDANNLLDLVSPGRASLLQLYIGRSGNLRLDVILYCRIIDVDDKFNNNTLLPILLQHSDRFQFLSLRTWPHCLPYFSLLLKGRLSSLKILRLYMICSPKENMENSPRSIVDMFAVAPLLENASIRISANRQRFTFRVHSLRQLSVPVSAVPDFQLLTTVEECNLYVNQLARQLVGNNFTSHSLRSLSLKEPFLIRPTGASQVLRSLDLPKLDSLSIQACKKAEVGPSVINLLERSKCKLTNLTLEICDLKNHELQRIFILCPGLVRLRVTSPLGRPLIRRLRNDLPDVSPLLSRLEVFDMYSSRKKMAGSFLTEPFLVLCKAIQTRGYQDNAALQEMPSVKLRELHMQNEFRVGKANAKVKKTMMNLVEKGLKVFVRERLLSLEDLKADNPAIDRHEDNDGDESEWEGVQ</sequence>
<proteinExistence type="predicted"/>
<protein>
    <recommendedName>
        <fullName evidence="4">F-box domain-containing protein</fullName>
    </recommendedName>
</protein>
<keyword evidence="3" id="KW-1185">Reference proteome</keyword>
<evidence type="ECO:0000313" key="3">
    <source>
        <dbReference type="Proteomes" id="UP001498398"/>
    </source>
</evidence>
<dbReference type="Gene3D" id="3.80.10.10">
    <property type="entry name" value="Ribonuclease Inhibitor"/>
    <property type="match status" value="1"/>
</dbReference>
<gene>
    <name evidence="2" type="ORF">VKT23_001246</name>
</gene>
<reference evidence="2 3" key="1">
    <citation type="submission" date="2024-01" db="EMBL/GenBank/DDBJ databases">
        <title>A draft genome for the cacao thread blight pathogen Marasmiellus scandens.</title>
        <authorList>
            <person name="Baruah I.K."/>
            <person name="Leung J."/>
            <person name="Bukari Y."/>
            <person name="Amoako-Attah I."/>
            <person name="Meinhardt L.W."/>
            <person name="Bailey B.A."/>
            <person name="Cohen S.P."/>
        </authorList>
    </citation>
    <scope>NUCLEOTIDE SEQUENCE [LARGE SCALE GENOMIC DNA]</scope>
    <source>
        <strain evidence="2 3">GH-19</strain>
    </source>
</reference>
<evidence type="ECO:0000256" key="1">
    <source>
        <dbReference type="SAM" id="MobiDB-lite"/>
    </source>
</evidence>
<organism evidence="2 3">
    <name type="scientific">Marasmiellus scandens</name>
    <dbReference type="NCBI Taxonomy" id="2682957"/>
    <lineage>
        <taxon>Eukaryota</taxon>
        <taxon>Fungi</taxon>
        <taxon>Dikarya</taxon>
        <taxon>Basidiomycota</taxon>
        <taxon>Agaricomycotina</taxon>
        <taxon>Agaricomycetes</taxon>
        <taxon>Agaricomycetidae</taxon>
        <taxon>Agaricales</taxon>
        <taxon>Marasmiineae</taxon>
        <taxon>Omphalotaceae</taxon>
        <taxon>Marasmiellus</taxon>
    </lineage>
</organism>
<evidence type="ECO:0000313" key="2">
    <source>
        <dbReference type="EMBL" id="KAK7473145.1"/>
    </source>
</evidence>
<dbReference type="EMBL" id="JBANRG010000001">
    <property type="protein sequence ID" value="KAK7473145.1"/>
    <property type="molecule type" value="Genomic_DNA"/>
</dbReference>
<comment type="caution">
    <text evidence="2">The sequence shown here is derived from an EMBL/GenBank/DDBJ whole genome shotgun (WGS) entry which is preliminary data.</text>
</comment>
<feature type="region of interest" description="Disordered" evidence="1">
    <location>
        <begin position="24"/>
        <end position="49"/>
    </location>
</feature>
<feature type="region of interest" description="Disordered" evidence="1">
    <location>
        <begin position="515"/>
        <end position="534"/>
    </location>
</feature>
<name>A0ABR1K6I2_9AGAR</name>
<dbReference type="Proteomes" id="UP001498398">
    <property type="component" value="Unassembled WGS sequence"/>
</dbReference>